<evidence type="ECO:0000256" key="1">
    <source>
        <dbReference type="SAM" id="Phobius"/>
    </source>
</evidence>
<feature type="transmembrane region" description="Helical" evidence="1">
    <location>
        <begin position="160"/>
        <end position="179"/>
    </location>
</feature>
<reference evidence="3 4" key="1">
    <citation type="submission" date="2019-08" db="EMBL/GenBank/DDBJ databases">
        <title>Genomes of Subsaximicrobium wynnwilliamsii strains.</title>
        <authorList>
            <person name="Bowman J.P."/>
        </authorList>
    </citation>
    <scope>NUCLEOTIDE SEQUENCE [LARGE SCALE GENOMIC DNA]</scope>
    <source>
        <strain evidence="3 4">2-80-2</strain>
    </source>
</reference>
<dbReference type="CDD" id="cd03395">
    <property type="entry name" value="PAP2_like_4"/>
    <property type="match status" value="1"/>
</dbReference>
<feature type="transmembrane region" description="Helical" evidence="1">
    <location>
        <begin position="108"/>
        <end position="128"/>
    </location>
</feature>
<feature type="transmembrane region" description="Helical" evidence="1">
    <location>
        <begin position="135"/>
        <end position="154"/>
    </location>
</feature>
<dbReference type="PANTHER" id="PTHR14969:SF13">
    <property type="entry name" value="AT30094P"/>
    <property type="match status" value="1"/>
</dbReference>
<keyword evidence="4" id="KW-1185">Reference proteome</keyword>
<evidence type="ECO:0000313" key="3">
    <source>
        <dbReference type="EMBL" id="TXD88497.1"/>
    </source>
</evidence>
<evidence type="ECO:0000259" key="2">
    <source>
        <dbReference type="SMART" id="SM00014"/>
    </source>
</evidence>
<name>A0A5C6ZEN1_9FLAO</name>
<dbReference type="Pfam" id="PF01569">
    <property type="entry name" value="PAP2"/>
    <property type="match status" value="1"/>
</dbReference>
<feature type="domain" description="Phosphatidic acid phosphatase type 2/haloperoxidase" evidence="2">
    <location>
        <begin position="60"/>
        <end position="177"/>
    </location>
</feature>
<gene>
    <name evidence="3" type="ORF">ESY86_12180</name>
</gene>
<evidence type="ECO:0000313" key="4">
    <source>
        <dbReference type="Proteomes" id="UP000321578"/>
    </source>
</evidence>
<keyword evidence="1" id="KW-1133">Transmembrane helix</keyword>
<dbReference type="Proteomes" id="UP000321578">
    <property type="component" value="Unassembled WGS sequence"/>
</dbReference>
<comment type="caution">
    <text evidence="3">The sequence shown here is derived from an EMBL/GenBank/DDBJ whole genome shotgun (WGS) entry which is preliminary data.</text>
</comment>
<dbReference type="RefSeq" id="WP_147086865.1">
    <property type="nucleotide sequence ID" value="NZ_VORM01000013.1"/>
</dbReference>
<dbReference type="Gene3D" id="1.20.144.10">
    <property type="entry name" value="Phosphatidic acid phosphatase type 2/haloperoxidase"/>
    <property type="match status" value="2"/>
</dbReference>
<proteinExistence type="predicted"/>
<feature type="transmembrane region" description="Helical" evidence="1">
    <location>
        <begin position="26"/>
        <end position="49"/>
    </location>
</feature>
<dbReference type="InterPro" id="IPR036938">
    <property type="entry name" value="PAP2/HPO_sf"/>
</dbReference>
<dbReference type="EMBL" id="VORO01000013">
    <property type="protein sequence ID" value="TXD88497.1"/>
    <property type="molecule type" value="Genomic_DNA"/>
</dbReference>
<dbReference type="AlphaFoldDB" id="A0A5C6ZEN1"/>
<dbReference type="SUPFAM" id="SSF48317">
    <property type="entry name" value="Acid phosphatase/Vanadium-dependent haloperoxidase"/>
    <property type="match status" value="1"/>
</dbReference>
<keyword evidence="1" id="KW-0472">Membrane</keyword>
<organism evidence="3 4">
    <name type="scientific">Subsaximicrobium wynnwilliamsii</name>
    <dbReference type="NCBI Taxonomy" id="291179"/>
    <lineage>
        <taxon>Bacteria</taxon>
        <taxon>Pseudomonadati</taxon>
        <taxon>Bacteroidota</taxon>
        <taxon>Flavobacteriia</taxon>
        <taxon>Flavobacteriales</taxon>
        <taxon>Flavobacteriaceae</taxon>
        <taxon>Subsaximicrobium</taxon>
    </lineage>
</organism>
<dbReference type="PANTHER" id="PTHR14969">
    <property type="entry name" value="SPHINGOSINE-1-PHOSPHATE PHOSPHOHYDROLASE"/>
    <property type="match status" value="1"/>
</dbReference>
<sequence length="190" mass="21965">MIDQIIQYDQDLFLYLNGLGNVYWDAFWLAYTAKFYWIPAYAILAYLLFKQLSLKAFFLLLVVVALMITFTDQITNVFKHGFERFRPCHEPGVMEVMRLVRDGCGGRFGFFSGHASNTMALAIFIGATLHSKYKFLIYVMVVWALGMGYSRIYVGAHYPMDILCGAIFGAFSGTLFFQLQRFLQKRFQLN</sequence>
<dbReference type="SMART" id="SM00014">
    <property type="entry name" value="acidPPc"/>
    <property type="match status" value="1"/>
</dbReference>
<accession>A0A5C6ZEN1</accession>
<protein>
    <submittedName>
        <fullName evidence="3">Phosphatase PAP2 family protein</fullName>
    </submittedName>
</protein>
<dbReference type="InterPro" id="IPR000326">
    <property type="entry name" value="PAP2/HPO"/>
</dbReference>
<feature type="transmembrane region" description="Helical" evidence="1">
    <location>
        <begin position="56"/>
        <end position="75"/>
    </location>
</feature>
<dbReference type="OrthoDB" id="9789113at2"/>
<keyword evidence="1" id="KW-0812">Transmembrane</keyword>